<evidence type="ECO:0000256" key="2">
    <source>
        <dbReference type="ARBA" id="ARBA00022737"/>
    </source>
</evidence>
<comment type="caution">
    <text evidence="4">The sequence shown here is derived from an EMBL/GenBank/DDBJ whole genome shotgun (WGS) entry which is preliminary data.</text>
</comment>
<evidence type="ECO:0000313" key="4">
    <source>
        <dbReference type="EMBL" id="RSH76876.1"/>
    </source>
</evidence>
<reference evidence="4 5" key="1">
    <citation type="submission" date="2018-11" db="EMBL/GenBank/DDBJ databases">
        <title>Genome sequence of Apiotrichum porosum DSM 27194.</title>
        <authorList>
            <person name="Aliyu H."/>
            <person name="Gorte O."/>
            <person name="Ochsenreither K."/>
        </authorList>
    </citation>
    <scope>NUCLEOTIDE SEQUENCE [LARGE SCALE GENOMIC DNA]</scope>
    <source>
        <strain evidence="4 5">DSM 27194</strain>
    </source>
</reference>
<proteinExistence type="predicted"/>
<gene>
    <name evidence="4" type="ORF">EHS24_005278</name>
</gene>
<dbReference type="RefSeq" id="XP_028472023.1">
    <property type="nucleotide sequence ID" value="XM_028620807.1"/>
</dbReference>
<evidence type="ECO:0000313" key="5">
    <source>
        <dbReference type="Proteomes" id="UP000279236"/>
    </source>
</evidence>
<dbReference type="Pfam" id="PF24681">
    <property type="entry name" value="Kelch_KLHDC2_KLHL20_DRC7"/>
    <property type="match status" value="1"/>
</dbReference>
<dbReference type="GO" id="GO:0005739">
    <property type="term" value="C:mitochondrion"/>
    <property type="evidence" value="ECO:0007669"/>
    <property type="project" value="TreeGrafter"/>
</dbReference>
<evidence type="ECO:0008006" key="6">
    <source>
        <dbReference type="Google" id="ProtNLM"/>
    </source>
</evidence>
<dbReference type="SUPFAM" id="SSF54695">
    <property type="entry name" value="POZ domain"/>
    <property type="match status" value="1"/>
</dbReference>
<sequence>MAEGTQLTSWFETAKGEVPLPLTGPSLSLSPVQPSTVFLFGGKVVPIRRLTAEMWAFDLARRTWSRVNAGNGPGARYFHSMDVWEDKLVCFGGMSDADTLLVHNDVWMFDCQSRRWLPQPSPEAPLGTPTGLPPAVQDASIVPQARYAHLSSVSREQLVICGGQRSDNTWIYEMNIYDLARGVWTSKTEQPESHGLHSKGAYRSVAASSTQRVVMPTADAVTGAPALSYSVDEEGGGGDIWCYSNYDFAKVRRELEIVSPLDGAPDTPTLSDKFVSPPLFNMADVSGKMTGASQPPGLRFPAGGIIGNHFILCGLYLASTSAAFSIWVLDMTTLVWKHIEPQVLSSGSWNRAVLCTDTARLLVFGNSQSDLAADYGKRAVNLDHMAVIELEAYGIYRPPKAILSERNQDMGLTILEENLVCDFDIVCEDGRRIKCSRRLLMERWPWFAEQQAALIARAAAIVKEMPALDSNDAFLGSLSPARFTPDCLHIPEPLPVCVALVQYFYTYNLSTLVQTRAPVLSALLFLAKQYNMERLNQLVVHALHSRLEASTAVGVYEVATLAGERNLAARALQLIHMAKNGSSSRHHNRRPGSVMTNDGSQGSATQTPPPASHGSLPDASTQAAPSTTSHDSGDTAGNFRQTRVRCESLTIPVDDVVAGLEAELASAGRSRPDVDKLLDALDMSTAPPPSPIIRPVPSTLSPGAHSLSRSTSLSSVASARLRARPPLFPPPARPIPIRPVDGLLTPPALITPLTAETLRAASPTYSDATSTCPRTPSDSTRNSRDSTYLADSPVTPVLPERRPSFTGTPIKQCLPSLPEDEQLVDDASSSSFSSDMSDYGRNVPSVAVVVDDTAVDAPEIGGILLGQQSRALRALHPQGKLTRTASLNTLALRPRSSFDEYPVQARVGKRDGGLVTSTSTSSIDVLAVPPERLDSRSDDGITTTTTGTSFKGWASSTVTLVAAGAAAPGGAGGAYKPRPTSMMVKPANATTEADEHERLVKFQHFMAEQQRAAGIPSAEALAVAKRATGKAGQQKMTLKRLGQRLVGRDTWGSMDMV</sequence>
<keyword evidence="5" id="KW-1185">Reference proteome</keyword>
<dbReference type="Gene3D" id="3.30.710.10">
    <property type="entry name" value="Potassium Channel Kv1.1, Chain A"/>
    <property type="match status" value="1"/>
</dbReference>
<dbReference type="GeneID" id="39589821"/>
<keyword evidence="1" id="KW-0880">Kelch repeat</keyword>
<feature type="compositionally biased region" description="Polar residues" evidence="3">
    <location>
        <begin position="763"/>
        <end position="780"/>
    </location>
</feature>
<dbReference type="PANTHER" id="PTHR43503">
    <property type="entry name" value="MCG48959-RELATED"/>
    <property type="match status" value="1"/>
</dbReference>
<accession>A0A427XDE9</accession>
<dbReference type="InterPro" id="IPR015915">
    <property type="entry name" value="Kelch-typ_b-propeller"/>
</dbReference>
<feature type="region of interest" description="Disordered" evidence="3">
    <location>
        <begin position="761"/>
        <end position="814"/>
    </location>
</feature>
<protein>
    <recommendedName>
        <fullName evidence="6">BTB domain-containing protein</fullName>
    </recommendedName>
</protein>
<feature type="compositionally biased region" description="Polar residues" evidence="3">
    <location>
        <begin position="594"/>
        <end position="606"/>
    </location>
</feature>
<dbReference type="GO" id="GO:0045454">
    <property type="term" value="P:cell redox homeostasis"/>
    <property type="evidence" value="ECO:0007669"/>
    <property type="project" value="TreeGrafter"/>
</dbReference>
<dbReference type="Gene3D" id="2.120.10.80">
    <property type="entry name" value="Kelch-type beta propeller"/>
    <property type="match status" value="1"/>
</dbReference>
<dbReference type="InterPro" id="IPR011333">
    <property type="entry name" value="SKP1/BTB/POZ_sf"/>
</dbReference>
<dbReference type="EMBL" id="RSCE01000020">
    <property type="protein sequence ID" value="RSH76876.1"/>
    <property type="molecule type" value="Genomic_DNA"/>
</dbReference>
<feature type="region of interest" description="Disordered" evidence="3">
    <location>
        <begin position="578"/>
        <end position="640"/>
    </location>
</feature>
<dbReference type="SUPFAM" id="SSF117281">
    <property type="entry name" value="Kelch motif"/>
    <property type="match status" value="1"/>
</dbReference>
<dbReference type="Proteomes" id="UP000279236">
    <property type="component" value="Unassembled WGS sequence"/>
</dbReference>
<evidence type="ECO:0000256" key="3">
    <source>
        <dbReference type="SAM" id="MobiDB-lite"/>
    </source>
</evidence>
<dbReference type="AlphaFoldDB" id="A0A427XDE9"/>
<evidence type="ECO:0000256" key="1">
    <source>
        <dbReference type="ARBA" id="ARBA00022441"/>
    </source>
</evidence>
<dbReference type="OrthoDB" id="10001928at2759"/>
<dbReference type="PANTHER" id="PTHR43503:SF2">
    <property type="entry name" value="NEGATIVE REGULATOR OF SPORULATION MDS3-RELATED"/>
    <property type="match status" value="1"/>
</dbReference>
<feature type="compositionally biased region" description="Polar residues" evidence="3">
    <location>
        <begin position="618"/>
        <end position="630"/>
    </location>
</feature>
<name>A0A427XDE9_9TREE</name>
<dbReference type="GO" id="GO:0005829">
    <property type="term" value="C:cytosol"/>
    <property type="evidence" value="ECO:0007669"/>
    <property type="project" value="TreeGrafter"/>
</dbReference>
<dbReference type="STRING" id="105984.A0A427XDE9"/>
<keyword evidence="2" id="KW-0677">Repeat</keyword>
<organism evidence="4 5">
    <name type="scientific">Apiotrichum porosum</name>
    <dbReference type="NCBI Taxonomy" id="105984"/>
    <lineage>
        <taxon>Eukaryota</taxon>
        <taxon>Fungi</taxon>
        <taxon>Dikarya</taxon>
        <taxon>Basidiomycota</taxon>
        <taxon>Agaricomycotina</taxon>
        <taxon>Tremellomycetes</taxon>
        <taxon>Trichosporonales</taxon>
        <taxon>Trichosporonaceae</taxon>
        <taxon>Apiotrichum</taxon>
    </lineage>
</organism>